<evidence type="ECO:0000313" key="3">
    <source>
        <dbReference type="Proteomes" id="UP001302652"/>
    </source>
</evidence>
<dbReference type="RefSeq" id="WP_317020938.1">
    <property type="nucleotide sequence ID" value="NZ_CP136513.1"/>
</dbReference>
<gene>
    <name evidence="2" type="primary">pseH</name>
    <name evidence="2" type="ORF">RW095_38950</name>
</gene>
<evidence type="ECO:0000259" key="1">
    <source>
        <dbReference type="PROSITE" id="PS51186"/>
    </source>
</evidence>
<name>A0ABZ0ER09_9BURK</name>
<keyword evidence="3" id="KW-1185">Reference proteome</keyword>
<dbReference type="InterPro" id="IPR020036">
    <property type="entry name" value="PseH"/>
</dbReference>
<dbReference type="Gene3D" id="3.40.630.30">
    <property type="match status" value="1"/>
</dbReference>
<dbReference type="Pfam" id="PF13302">
    <property type="entry name" value="Acetyltransf_3"/>
    <property type="match status" value="1"/>
</dbReference>
<accession>A0ABZ0ER09</accession>
<dbReference type="NCBIfam" id="TIGR03585">
    <property type="entry name" value="PseH"/>
    <property type="match status" value="1"/>
</dbReference>
<dbReference type="GO" id="GO:0016746">
    <property type="term" value="F:acyltransferase activity"/>
    <property type="evidence" value="ECO:0007669"/>
    <property type="project" value="UniProtKB-KW"/>
</dbReference>
<feature type="domain" description="N-acetyltransferase" evidence="1">
    <location>
        <begin position="7"/>
        <end position="170"/>
    </location>
</feature>
<protein>
    <submittedName>
        <fullName evidence="2">UDP-4-amino-4, 6-dideoxy-N-acetyl-beta-L-altrosamine N-acetyltransferase</fullName>
        <ecNumber evidence="2">2.3.1.202</ecNumber>
    </submittedName>
</protein>
<sequence>MLKSNRIKLRAIEEGDLPLIASWRSDPQVYEYFYEFLPISSRQQKNWFEKQLQDSSEINLVVSNLSGIAIGTVSIYHIDRRNRKAEWGRLIIGDPAARSGGIGAEIEALILQYSFEHLNLHKLYCEVLVENEKVISLHKKFGFREEGILRDHAFKAGKYADAIILAMLDSEYFVQRTEGRLATMLARMHDSSDSHGAAQ</sequence>
<dbReference type="SUPFAM" id="SSF55729">
    <property type="entry name" value="Acyl-CoA N-acyltransferases (Nat)"/>
    <property type="match status" value="1"/>
</dbReference>
<proteinExistence type="predicted"/>
<dbReference type="InterPro" id="IPR016181">
    <property type="entry name" value="Acyl_CoA_acyltransferase"/>
</dbReference>
<keyword evidence="2" id="KW-0808">Transferase</keyword>
<reference evidence="2 3" key="1">
    <citation type="submission" date="2023-10" db="EMBL/GenBank/DDBJ databases">
        <title>Surface-active antibiotics is a multifunctional adaptation for post-fire microbes.</title>
        <authorList>
            <person name="Liu M.D."/>
            <person name="Du Y."/>
            <person name="Koupaei S.K."/>
            <person name="Kim N.R."/>
            <person name="Zhang W."/>
            <person name="Traxler M.F."/>
        </authorList>
    </citation>
    <scope>NUCLEOTIDE SEQUENCE [LARGE SCALE GENOMIC DNA]</scope>
    <source>
        <strain evidence="2 3">F3</strain>
    </source>
</reference>
<dbReference type="InterPro" id="IPR000182">
    <property type="entry name" value="GNAT_dom"/>
</dbReference>
<keyword evidence="2" id="KW-0012">Acyltransferase</keyword>
<dbReference type="PROSITE" id="PS51186">
    <property type="entry name" value="GNAT"/>
    <property type="match status" value="1"/>
</dbReference>
<evidence type="ECO:0000313" key="2">
    <source>
        <dbReference type="EMBL" id="WOD18682.1"/>
    </source>
</evidence>
<dbReference type="PANTHER" id="PTHR43415:SF3">
    <property type="entry name" value="GNAT-FAMILY ACETYLTRANSFERASE"/>
    <property type="match status" value="1"/>
</dbReference>
<dbReference type="EMBL" id="CP136513">
    <property type="protein sequence ID" value="WOD18682.1"/>
    <property type="molecule type" value="Genomic_DNA"/>
</dbReference>
<dbReference type="EC" id="2.3.1.202" evidence="2"/>
<dbReference type="Proteomes" id="UP001302652">
    <property type="component" value="Chromosome 1"/>
</dbReference>
<dbReference type="PANTHER" id="PTHR43415">
    <property type="entry name" value="SPERMIDINE N(1)-ACETYLTRANSFERASE"/>
    <property type="match status" value="1"/>
</dbReference>
<organism evidence="2 3">
    <name type="scientific">Paraburkholderia kirstenboschensis</name>
    <dbReference type="NCBI Taxonomy" id="1245436"/>
    <lineage>
        <taxon>Bacteria</taxon>
        <taxon>Pseudomonadati</taxon>
        <taxon>Pseudomonadota</taxon>
        <taxon>Betaproteobacteria</taxon>
        <taxon>Burkholderiales</taxon>
        <taxon>Burkholderiaceae</taxon>
        <taxon>Paraburkholderia</taxon>
    </lineage>
</organism>